<protein>
    <submittedName>
        <fullName evidence="3">DUF5596 domain-containing protein</fullName>
    </submittedName>
</protein>
<feature type="domain" description="N-acyltransferase N-terminal" evidence="1">
    <location>
        <begin position="1"/>
        <end position="117"/>
    </location>
</feature>
<evidence type="ECO:0000259" key="1">
    <source>
        <dbReference type="Pfam" id="PF18082"/>
    </source>
</evidence>
<evidence type="ECO:0000313" key="4">
    <source>
        <dbReference type="Proteomes" id="UP000824118"/>
    </source>
</evidence>
<reference evidence="3" key="2">
    <citation type="journal article" date="2021" name="PeerJ">
        <title>Extensive microbial diversity within the chicken gut microbiome revealed by metagenomics and culture.</title>
        <authorList>
            <person name="Gilroy R."/>
            <person name="Ravi A."/>
            <person name="Getino M."/>
            <person name="Pursley I."/>
            <person name="Horton D.L."/>
            <person name="Alikhan N.F."/>
            <person name="Baker D."/>
            <person name="Gharbi K."/>
            <person name="Hall N."/>
            <person name="Watson M."/>
            <person name="Adriaenssens E.M."/>
            <person name="Foster-Nyarko E."/>
            <person name="Jarju S."/>
            <person name="Secka A."/>
            <person name="Antonio M."/>
            <person name="Oren A."/>
            <person name="Chaudhuri R.R."/>
            <person name="La Ragione R."/>
            <person name="Hildebrand F."/>
            <person name="Pallen M.J."/>
        </authorList>
    </citation>
    <scope>NUCLEOTIDE SEQUENCE</scope>
    <source>
        <strain evidence="3">ChiGjej1B1-1684</strain>
    </source>
</reference>
<evidence type="ECO:0000313" key="3">
    <source>
        <dbReference type="EMBL" id="HIU49671.1"/>
    </source>
</evidence>
<dbReference type="AlphaFoldDB" id="A0A9D1S7D2"/>
<proteinExistence type="predicted"/>
<dbReference type="EMBL" id="DVNG01000020">
    <property type="protein sequence ID" value="HIU49671.1"/>
    <property type="molecule type" value="Genomic_DNA"/>
</dbReference>
<organism evidence="3 4">
    <name type="scientific">Candidatus Limousia pullorum</name>
    <dbReference type="NCBI Taxonomy" id="2840860"/>
    <lineage>
        <taxon>Bacteria</taxon>
        <taxon>Bacillati</taxon>
        <taxon>Bacillota</taxon>
        <taxon>Clostridia</taxon>
        <taxon>Eubacteriales</taxon>
        <taxon>Oscillospiraceae</taxon>
        <taxon>Oscillospiraceae incertae sedis</taxon>
        <taxon>Candidatus Limousia</taxon>
    </lineage>
</organism>
<dbReference type="Proteomes" id="UP000824118">
    <property type="component" value="Unassembled WGS sequence"/>
</dbReference>
<dbReference type="InterPro" id="IPR041644">
    <property type="entry name" value="GNAT_C"/>
</dbReference>
<dbReference type="Gene3D" id="3.40.630.120">
    <property type="match status" value="1"/>
</dbReference>
<feature type="domain" description="GNAT-like C-terminal" evidence="2">
    <location>
        <begin position="120"/>
        <end position="262"/>
    </location>
</feature>
<sequence length="268" mass="31750">MTLENFCRGIGLEKAAFEELKKISITEEEYSLYKKLYFEDREKFFSVLEGKENFRLLFLYCYCRLAAEDFEKYVEKNIPEQVYWDTFSDISIWCMNCFNQFGEYGLQEYRWLYRHIDLTLFRLGRLQFEKAESPKAIERENIKKGDRVINIHIPQGEKLSFEASKKSLKWAFEVFGKDVPYLCCSWLLCPDLKNVLDENSNILKFQSLFSIVETNYESREGEKRIFGNIKDNTCEYPENTSLQRNAKSYLLSGGRFGDSLGIIKKDLF</sequence>
<dbReference type="InterPro" id="IPR041273">
    <property type="entry name" value="NAT_N"/>
</dbReference>
<accession>A0A9D1S7D2</accession>
<dbReference type="Pfam" id="PF18082">
    <property type="entry name" value="NAT_N"/>
    <property type="match status" value="1"/>
</dbReference>
<name>A0A9D1S7D2_9FIRM</name>
<gene>
    <name evidence="3" type="ORF">IAD22_01480</name>
</gene>
<evidence type="ECO:0000259" key="2">
    <source>
        <dbReference type="Pfam" id="PF18164"/>
    </source>
</evidence>
<reference evidence="3" key="1">
    <citation type="submission" date="2020-10" db="EMBL/GenBank/DDBJ databases">
        <authorList>
            <person name="Gilroy R."/>
        </authorList>
    </citation>
    <scope>NUCLEOTIDE SEQUENCE</scope>
    <source>
        <strain evidence="3">ChiGjej1B1-1684</strain>
    </source>
</reference>
<dbReference type="Pfam" id="PF18164">
    <property type="entry name" value="GNAT_C"/>
    <property type="match status" value="1"/>
</dbReference>
<comment type="caution">
    <text evidence="3">The sequence shown here is derived from an EMBL/GenBank/DDBJ whole genome shotgun (WGS) entry which is preliminary data.</text>
</comment>